<proteinExistence type="predicted"/>
<evidence type="ECO:0000313" key="3">
    <source>
        <dbReference type="Proteomes" id="UP001153069"/>
    </source>
</evidence>
<name>A0A9N8EY82_9STRA</name>
<evidence type="ECO:0000313" key="2">
    <source>
        <dbReference type="EMBL" id="CAB9529262.1"/>
    </source>
</evidence>
<dbReference type="AlphaFoldDB" id="A0A9N8EY82"/>
<reference evidence="2" key="1">
    <citation type="submission" date="2020-06" db="EMBL/GenBank/DDBJ databases">
        <authorList>
            <consortium name="Plant Systems Biology data submission"/>
        </authorList>
    </citation>
    <scope>NUCLEOTIDE SEQUENCE</scope>
    <source>
        <strain evidence="2">D6</strain>
    </source>
</reference>
<keyword evidence="1" id="KW-0812">Transmembrane</keyword>
<keyword evidence="1" id="KW-0472">Membrane</keyword>
<evidence type="ECO:0008006" key="4">
    <source>
        <dbReference type="Google" id="ProtNLM"/>
    </source>
</evidence>
<evidence type="ECO:0000256" key="1">
    <source>
        <dbReference type="SAM" id="Phobius"/>
    </source>
</evidence>
<comment type="caution">
    <text evidence="2">The sequence shown here is derived from an EMBL/GenBank/DDBJ whole genome shotgun (WGS) entry which is preliminary data.</text>
</comment>
<sequence>MIPSTLSKASRPLAIQAQRRHYVGWLKKNKFVEEWNGRREITEKTFKAKYANFHYFLFFGFGAPAGVYFWSRSEMHNKGDRRYQDVL</sequence>
<dbReference type="EMBL" id="CAICTM010002443">
    <property type="protein sequence ID" value="CAB9529262.1"/>
    <property type="molecule type" value="Genomic_DNA"/>
</dbReference>
<feature type="transmembrane region" description="Helical" evidence="1">
    <location>
        <begin position="53"/>
        <end position="71"/>
    </location>
</feature>
<accession>A0A9N8EY82</accession>
<keyword evidence="3" id="KW-1185">Reference proteome</keyword>
<protein>
    <recommendedName>
        <fullName evidence="4">NADH-ubiquinone oxidoreductase B15 subunit</fullName>
    </recommendedName>
</protein>
<dbReference type="Proteomes" id="UP001153069">
    <property type="component" value="Unassembled WGS sequence"/>
</dbReference>
<keyword evidence="1" id="KW-1133">Transmembrane helix</keyword>
<dbReference type="OrthoDB" id="41728at2759"/>
<gene>
    <name evidence="2" type="ORF">SEMRO_2445_G327890.1</name>
</gene>
<organism evidence="2 3">
    <name type="scientific">Seminavis robusta</name>
    <dbReference type="NCBI Taxonomy" id="568900"/>
    <lineage>
        <taxon>Eukaryota</taxon>
        <taxon>Sar</taxon>
        <taxon>Stramenopiles</taxon>
        <taxon>Ochrophyta</taxon>
        <taxon>Bacillariophyta</taxon>
        <taxon>Bacillariophyceae</taxon>
        <taxon>Bacillariophycidae</taxon>
        <taxon>Naviculales</taxon>
        <taxon>Naviculaceae</taxon>
        <taxon>Seminavis</taxon>
    </lineage>
</organism>